<organism evidence="1 2">
    <name type="scientific">Solanum bulbocastanum</name>
    <name type="common">Wild potato</name>
    <dbReference type="NCBI Taxonomy" id="147425"/>
    <lineage>
        <taxon>Eukaryota</taxon>
        <taxon>Viridiplantae</taxon>
        <taxon>Streptophyta</taxon>
        <taxon>Embryophyta</taxon>
        <taxon>Tracheophyta</taxon>
        <taxon>Spermatophyta</taxon>
        <taxon>Magnoliopsida</taxon>
        <taxon>eudicotyledons</taxon>
        <taxon>Gunneridae</taxon>
        <taxon>Pentapetalae</taxon>
        <taxon>asterids</taxon>
        <taxon>lamiids</taxon>
        <taxon>Solanales</taxon>
        <taxon>Solanaceae</taxon>
        <taxon>Solanoideae</taxon>
        <taxon>Solaneae</taxon>
        <taxon>Solanum</taxon>
    </lineage>
</organism>
<dbReference type="Proteomes" id="UP001371456">
    <property type="component" value="Unassembled WGS sequence"/>
</dbReference>
<dbReference type="EMBL" id="JBANQN010000011">
    <property type="protein sequence ID" value="KAK6775213.1"/>
    <property type="molecule type" value="Genomic_DNA"/>
</dbReference>
<dbReference type="AlphaFoldDB" id="A0AAN8Y341"/>
<gene>
    <name evidence="1" type="ORF">RDI58_026214</name>
</gene>
<keyword evidence="2" id="KW-1185">Reference proteome</keyword>
<comment type="caution">
    <text evidence="1">The sequence shown here is derived from an EMBL/GenBank/DDBJ whole genome shotgun (WGS) entry which is preliminary data.</text>
</comment>
<protein>
    <submittedName>
        <fullName evidence="1">Uncharacterized protein</fullName>
    </submittedName>
</protein>
<sequence length="22" mass="2709">MFNVQVILLRRVDWAIHVIMVR</sequence>
<proteinExistence type="predicted"/>
<name>A0AAN8Y341_SOLBU</name>
<accession>A0AAN8Y341</accession>
<evidence type="ECO:0000313" key="2">
    <source>
        <dbReference type="Proteomes" id="UP001371456"/>
    </source>
</evidence>
<reference evidence="1 2" key="1">
    <citation type="submission" date="2024-02" db="EMBL/GenBank/DDBJ databases">
        <title>de novo genome assembly of Solanum bulbocastanum strain 11H21.</title>
        <authorList>
            <person name="Hosaka A.J."/>
        </authorList>
    </citation>
    <scope>NUCLEOTIDE SEQUENCE [LARGE SCALE GENOMIC DNA]</scope>
    <source>
        <tissue evidence="1">Young leaves</tissue>
    </source>
</reference>
<evidence type="ECO:0000313" key="1">
    <source>
        <dbReference type="EMBL" id="KAK6775213.1"/>
    </source>
</evidence>